<feature type="chain" id="PRO_5013219930" evidence="2">
    <location>
        <begin position="17"/>
        <end position="197"/>
    </location>
</feature>
<feature type="region of interest" description="Disordered" evidence="1">
    <location>
        <begin position="19"/>
        <end position="55"/>
    </location>
</feature>
<name>A0A2C5ZG30_9HYPO</name>
<accession>A0A2C5ZG30</accession>
<sequence>MKSWSALAILISLALAAPQRAPSYGVEEEEPIRKLGEPGQPQAFQDRPPAVSEQANQHQHVIVADNGGRISPIAALADSAEDAMKLERHEMKNVVKRQTGKASPVSRIETALDNTARAPAVNDRFPAVDGNFPPPSTQIEGSIHRRGIKGVYGYSSGRPADEDHTGGKTWIPCDPEHNPEWKECLRKAEEREEGEKQ</sequence>
<comment type="caution">
    <text evidence="3">The sequence shown here is derived from an EMBL/GenBank/DDBJ whole genome shotgun (WGS) entry which is preliminary data.</text>
</comment>
<feature type="signal peptide" evidence="2">
    <location>
        <begin position="1"/>
        <end position="16"/>
    </location>
</feature>
<proteinExistence type="predicted"/>
<evidence type="ECO:0000256" key="1">
    <source>
        <dbReference type="SAM" id="MobiDB-lite"/>
    </source>
</evidence>
<dbReference type="OrthoDB" id="10402908at2759"/>
<keyword evidence="2" id="KW-0732">Signal</keyword>
<reference evidence="3 4" key="1">
    <citation type="submission" date="2017-06" db="EMBL/GenBank/DDBJ databases">
        <title>Ant-infecting Ophiocordyceps genomes reveal a high diversity of potential behavioral manipulation genes and a possible major role for enterotoxins.</title>
        <authorList>
            <person name="De Bekker C."/>
            <person name="Evans H.C."/>
            <person name="Brachmann A."/>
            <person name="Hughes D.P."/>
        </authorList>
    </citation>
    <scope>NUCLEOTIDE SEQUENCE [LARGE SCALE GENOMIC DNA]</scope>
    <source>
        <strain evidence="3 4">Map16</strain>
    </source>
</reference>
<dbReference type="AlphaFoldDB" id="A0A2C5ZG30"/>
<evidence type="ECO:0000313" key="3">
    <source>
        <dbReference type="EMBL" id="PHH78823.1"/>
    </source>
</evidence>
<evidence type="ECO:0000313" key="4">
    <source>
        <dbReference type="Proteomes" id="UP000226431"/>
    </source>
</evidence>
<organism evidence="3 4">
    <name type="scientific">Ophiocordyceps camponoti-rufipedis</name>
    <dbReference type="NCBI Taxonomy" id="2004952"/>
    <lineage>
        <taxon>Eukaryota</taxon>
        <taxon>Fungi</taxon>
        <taxon>Dikarya</taxon>
        <taxon>Ascomycota</taxon>
        <taxon>Pezizomycotina</taxon>
        <taxon>Sordariomycetes</taxon>
        <taxon>Hypocreomycetidae</taxon>
        <taxon>Hypocreales</taxon>
        <taxon>Ophiocordycipitaceae</taxon>
        <taxon>Ophiocordyceps</taxon>
    </lineage>
</organism>
<evidence type="ECO:0000256" key="2">
    <source>
        <dbReference type="SAM" id="SignalP"/>
    </source>
</evidence>
<gene>
    <name evidence="3" type="ORF">CDD80_6194</name>
</gene>
<dbReference type="EMBL" id="NJES01000066">
    <property type="protein sequence ID" value="PHH78823.1"/>
    <property type="molecule type" value="Genomic_DNA"/>
</dbReference>
<keyword evidence="4" id="KW-1185">Reference proteome</keyword>
<feature type="region of interest" description="Disordered" evidence="1">
    <location>
        <begin position="154"/>
        <end position="180"/>
    </location>
</feature>
<protein>
    <submittedName>
        <fullName evidence="3">Uncharacterized protein</fullName>
    </submittedName>
</protein>
<dbReference type="Proteomes" id="UP000226431">
    <property type="component" value="Unassembled WGS sequence"/>
</dbReference>